<dbReference type="RefSeq" id="WP_102242074.1">
    <property type="nucleotide sequence ID" value="NZ_CP025704.1"/>
</dbReference>
<dbReference type="NCBIfam" id="TIGR00593">
    <property type="entry name" value="pola"/>
    <property type="match status" value="1"/>
</dbReference>
<proteinExistence type="inferred from homology"/>
<evidence type="ECO:0000313" key="15">
    <source>
        <dbReference type="Proteomes" id="UP000235584"/>
    </source>
</evidence>
<dbReference type="InterPro" id="IPR043502">
    <property type="entry name" value="DNA/RNA_pol_sf"/>
</dbReference>
<evidence type="ECO:0000256" key="13">
    <source>
        <dbReference type="RuleBase" id="RU004460"/>
    </source>
</evidence>
<dbReference type="InterPro" id="IPR001098">
    <property type="entry name" value="DNA-dir_DNA_pol_A_palm_dom"/>
</dbReference>
<dbReference type="CDD" id="cd09859">
    <property type="entry name" value="PIN_53EXO"/>
    <property type="match status" value="1"/>
</dbReference>
<evidence type="ECO:0000256" key="7">
    <source>
        <dbReference type="ARBA" id="ARBA00022763"/>
    </source>
</evidence>
<dbReference type="KEGG" id="bsto:C0V70_01400"/>
<dbReference type="EC" id="2.7.7.7" evidence="2 12"/>
<dbReference type="InterPro" id="IPR036279">
    <property type="entry name" value="5-3_exonuclease_C_sf"/>
</dbReference>
<keyword evidence="8 13" id="KW-0239">DNA-directed DNA polymerase</keyword>
<dbReference type="CDD" id="cd09898">
    <property type="entry name" value="H3TH_53EXO"/>
    <property type="match status" value="1"/>
</dbReference>
<evidence type="ECO:0000256" key="3">
    <source>
        <dbReference type="ARBA" id="ARBA00020311"/>
    </source>
</evidence>
<dbReference type="InterPro" id="IPR008918">
    <property type="entry name" value="HhH2"/>
</dbReference>
<keyword evidence="9 13" id="KW-0238">DNA-binding</keyword>
<dbReference type="InterPro" id="IPR002421">
    <property type="entry name" value="5-3_exonuclease"/>
</dbReference>
<dbReference type="Pfam" id="PF00476">
    <property type="entry name" value="DNA_pol_A"/>
    <property type="match status" value="1"/>
</dbReference>
<dbReference type="PANTHER" id="PTHR10133:SF27">
    <property type="entry name" value="DNA POLYMERASE NU"/>
    <property type="match status" value="1"/>
</dbReference>
<dbReference type="AlphaFoldDB" id="A0A2K9NMP0"/>
<evidence type="ECO:0000256" key="1">
    <source>
        <dbReference type="ARBA" id="ARBA00007705"/>
    </source>
</evidence>
<evidence type="ECO:0000256" key="8">
    <source>
        <dbReference type="ARBA" id="ARBA00022932"/>
    </source>
</evidence>
<dbReference type="InterPro" id="IPR018320">
    <property type="entry name" value="DNA_polymerase_1"/>
</dbReference>
<dbReference type="GO" id="GO:0006261">
    <property type="term" value="P:DNA-templated DNA replication"/>
    <property type="evidence" value="ECO:0007669"/>
    <property type="project" value="UniProtKB-UniRule"/>
</dbReference>
<evidence type="ECO:0000256" key="2">
    <source>
        <dbReference type="ARBA" id="ARBA00012417"/>
    </source>
</evidence>
<evidence type="ECO:0000256" key="9">
    <source>
        <dbReference type="ARBA" id="ARBA00023125"/>
    </source>
</evidence>
<protein>
    <recommendedName>
        <fullName evidence="3 12">DNA polymerase I</fullName>
        <ecNumber evidence="2 12">2.7.7.7</ecNumber>
    </recommendedName>
</protein>
<comment type="catalytic activity">
    <reaction evidence="11 13">
        <text>DNA(n) + a 2'-deoxyribonucleoside 5'-triphosphate = DNA(n+1) + diphosphate</text>
        <dbReference type="Rhea" id="RHEA:22508"/>
        <dbReference type="Rhea" id="RHEA-COMP:17339"/>
        <dbReference type="Rhea" id="RHEA-COMP:17340"/>
        <dbReference type="ChEBI" id="CHEBI:33019"/>
        <dbReference type="ChEBI" id="CHEBI:61560"/>
        <dbReference type="ChEBI" id="CHEBI:173112"/>
        <dbReference type="EC" id="2.7.7.7"/>
    </reaction>
</comment>
<keyword evidence="15" id="KW-1185">Reference proteome</keyword>
<dbReference type="GO" id="GO:0008409">
    <property type="term" value="F:5'-3' exonuclease activity"/>
    <property type="evidence" value="ECO:0007669"/>
    <property type="project" value="UniProtKB-UniRule"/>
</dbReference>
<keyword evidence="13" id="KW-0540">Nuclease</keyword>
<dbReference type="InterPro" id="IPR036397">
    <property type="entry name" value="RNaseH_sf"/>
</dbReference>
<keyword evidence="7 13" id="KW-0227">DNA damage</keyword>
<gene>
    <name evidence="13" type="primary">polA</name>
    <name evidence="14" type="ORF">C0V70_01400</name>
</gene>
<evidence type="ECO:0000313" key="14">
    <source>
        <dbReference type="EMBL" id="AUN96779.1"/>
    </source>
</evidence>
<dbReference type="InterPro" id="IPR029060">
    <property type="entry name" value="PIN-like_dom_sf"/>
</dbReference>
<dbReference type="OrthoDB" id="5287280at2"/>
<dbReference type="Gene3D" id="3.40.50.1010">
    <property type="entry name" value="5'-nuclease"/>
    <property type="match status" value="1"/>
</dbReference>
<dbReference type="SUPFAM" id="SSF53098">
    <property type="entry name" value="Ribonuclease H-like"/>
    <property type="match status" value="1"/>
</dbReference>
<keyword evidence="13" id="KW-0378">Hydrolase</keyword>
<dbReference type="SMART" id="SM00482">
    <property type="entry name" value="POLAc"/>
    <property type="match status" value="1"/>
</dbReference>
<evidence type="ECO:0000256" key="10">
    <source>
        <dbReference type="ARBA" id="ARBA00023204"/>
    </source>
</evidence>
<comment type="similarity">
    <text evidence="1 13">Belongs to the DNA polymerase type-A family.</text>
</comment>
<sequence>MSKKRLIIVDVSNFIFRAFFAIRPMHSPEGVPTNAVYGMFTMLLKLLSDHRPTHVFLARDTKGGSFRNELFEGYKANRSEPPEELIPQFALIEELCKKMNLPAFSHENFEADDIIGSAAVQWKDQFDEIFIASGDKDLMQFVGGNVKLLDTMKDKLYSPDDVEEKMGVRPEQIVDYLSIVGDTSDNIPGMKGIGAVGAAKLLKEYGTLENIIANRDQLKGKKVIEAFTDHLEAGLLSKKLVQIVTDVDLGHTPEETAVSFYPTNELSDFLKDLGFKSILAKLQEMRFQHHLARETDKTTGGRTDDGPIESSLFNQTKGASVTVVDLDENNFDEILTQAKQAESVAIYNLFDSDDIYARKISRTYFSFNETHTYSADQNLVEGVLKALWNNKDLEVISENLKRDYVHSVINGWGFEAKRFDVTLAHFNINAGLRHDLDVIMKEYLDMEAGPDEHQANGDRAYAIFVLARIFKQKLSELKLMDIFNNIDLNILSVLGKMEKEGISLNTNYLREFEVELSTEIKKVEDEIFKLAGGEINLNSPKQVGVLLFEKLNLPPVKKTKTGYSTDAEVLEELDGMNISEVPGLLLTFREYGKILSTYVKALPELVNPQTKRIHTNFNMTVAQTGRLSSTNPNLQNIPVRSPMGEKVRKAFIAKPGKILLSADYSQVELRLLAHFSEDPTMLKSFQDNLDIHAQTASEVLDIPITQVTKNDRSMAKTVNFGLMYGQSSFGLAATLKISRTEAKQYIDKYFTRFSSIKTFLDTLKDKAEQTGYAETLHGRKRLLPDIHSQNRTIKAQAERMAINSPIQGTAADIIKLAMIKIDQEMTAKNLKSKMLLQVHDELIFEVEEDELNLMKELVREGMENVVDLRVPLKVDMGVGINWYDLK</sequence>
<keyword evidence="4 13" id="KW-0808">Transferase</keyword>
<dbReference type="PRINTS" id="PR00868">
    <property type="entry name" value="DNAPOLI"/>
</dbReference>
<dbReference type="NCBIfam" id="NF004397">
    <property type="entry name" value="PRK05755.1"/>
    <property type="match status" value="1"/>
</dbReference>
<dbReference type="FunFam" id="1.20.1060.10:FF:000001">
    <property type="entry name" value="DNA polymerase I"/>
    <property type="match status" value="1"/>
</dbReference>
<evidence type="ECO:0000256" key="4">
    <source>
        <dbReference type="ARBA" id="ARBA00022679"/>
    </source>
</evidence>
<dbReference type="Proteomes" id="UP000235584">
    <property type="component" value="Chromosome"/>
</dbReference>
<dbReference type="InterPro" id="IPR020045">
    <property type="entry name" value="DNA_polI_H3TH"/>
</dbReference>
<dbReference type="GO" id="GO:0003677">
    <property type="term" value="F:DNA binding"/>
    <property type="evidence" value="ECO:0007669"/>
    <property type="project" value="UniProtKB-UniRule"/>
</dbReference>
<dbReference type="SUPFAM" id="SSF88723">
    <property type="entry name" value="PIN domain-like"/>
    <property type="match status" value="1"/>
</dbReference>
<dbReference type="EMBL" id="CP025704">
    <property type="protein sequence ID" value="AUN96779.1"/>
    <property type="molecule type" value="Genomic_DNA"/>
</dbReference>
<dbReference type="PROSITE" id="PS00447">
    <property type="entry name" value="DNA_POLYMERASE_A"/>
    <property type="match status" value="1"/>
</dbReference>
<evidence type="ECO:0000256" key="11">
    <source>
        <dbReference type="ARBA" id="ARBA00049244"/>
    </source>
</evidence>
<dbReference type="PANTHER" id="PTHR10133">
    <property type="entry name" value="DNA POLYMERASE I"/>
    <property type="match status" value="1"/>
</dbReference>
<dbReference type="SMART" id="SM00475">
    <property type="entry name" value="53EXOc"/>
    <property type="match status" value="1"/>
</dbReference>
<dbReference type="FunFam" id="1.10.150.20:FF:000002">
    <property type="entry name" value="DNA polymerase I"/>
    <property type="match status" value="1"/>
</dbReference>
<evidence type="ECO:0000256" key="6">
    <source>
        <dbReference type="ARBA" id="ARBA00022705"/>
    </source>
</evidence>
<comment type="function">
    <text evidence="13">In addition to polymerase activity, this DNA polymerase exhibits 5'-3' exonuclease activity.</text>
</comment>
<dbReference type="FunFam" id="1.10.150.20:FF:000003">
    <property type="entry name" value="DNA polymerase I"/>
    <property type="match status" value="1"/>
</dbReference>
<dbReference type="Pfam" id="PF01367">
    <property type="entry name" value="5_3_exonuc"/>
    <property type="match status" value="1"/>
</dbReference>
<dbReference type="Gene3D" id="1.10.150.20">
    <property type="entry name" value="5' to 3' exonuclease, C-terminal subdomain"/>
    <property type="match status" value="2"/>
</dbReference>
<dbReference type="GO" id="GO:0006302">
    <property type="term" value="P:double-strand break repair"/>
    <property type="evidence" value="ECO:0007669"/>
    <property type="project" value="TreeGrafter"/>
</dbReference>
<dbReference type="Gene3D" id="3.30.420.10">
    <property type="entry name" value="Ribonuclease H-like superfamily/Ribonuclease H"/>
    <property type="match status" value="1"/>
</dbReference>
<dbReference type="SMART" id="SM00279">
    <property type="entry name" value="HhH2"/>
    <property type="match status" value="1"/>
</dbReference>
<dbReference type="Gene3D" id="1.20.1060.10">
    <property type="entry name" value="Taq DNA Polymerase, Chain T, domain 4"/>
    <property type="match status" value="1"/>
</dbReference>
<keyword evidence="5 13" id="KW-0548">Nucleotidyltransferase</keyword>
<keyword evidence="6 13" id="KW-0235">DNA replication</keyword>
<keyword evidence="10 13" id="KW-0234">DNA repair</keyword>
<dbReference type="SUPFAM" id="SSF47807">
    <property type="entry name" value="5' to 3' exonuclease, C-terminal subdomain"/>
    <property type="match status" value="1"/>
</dbReference>
<evidence type="ECO:0000256" key="12">
    <source>
        <dbReference type="NCBIfam" id="TIGR00593"/>
    </source>
</evidence>
<accession>A0A2K9NMP0</accession>
<reference evidence="14 15" key="1">
    <citation type="submission" date="2018-01" db="EMBL/GenBank/DDBJ databases">
        <title>Complete genome sequence of Bacteriovorax stolpii DSM12778.</title>
        <authorList>
            <person name="Tang B."/>
            <person name="Chang J."/>
        </authorList>
    </citation>
    <scope>NUCLEOTIDE SEQUENCE [LARGE SCALE GENOMIC DNA]</scope>
    <source>
        <strain evidence="14 15">DSM 12778</strain>
    </source>
</reference>
<dbReference type="GO" id="GO:0003887">
    <property type="term" value="F:DNA-directed DNA polymerase activity"/>
    <property type="evidence" value="ECO:0007669"/>
    <property type="project" value="UniProtKB-UniRule"/>
</dbReference>
<dbReference type="InterPro" id="IPR012337">
    <property type="entry name" value="RNaseH-like_sf"/>
</dbReference>
<dbReference type="Pfam" id="PF02739">
    <property type="entry name" value="5_3_exonuc_N"/>
    <property type="match status" value="1"/>
</dbReference>
<keyword evidence="13" id="KW-0269">Exonuclease</keyword>
<dbReference type="InterPro" id="IPR002298">
    <property type="entry name" value="DNA_polymerase_A"/>
</dbReference>
<dbReference type="CDD" id="cd08637">
    <property type="entry name" value="DNA_pol_A_pol_I_C"/>
    <property type="match status" value="1"/>
</dbReference>
<name>A0A2K9NMP0_BACTC</name>
<organism evidence="14 15">
    <name type="scientific">Bacteriovorax stolpii</name>
    <name type="common">Bdellovibrio stolpii</name>
    <dbReference type="NCBI Taxonomy" id="960"/>
    <lineage>
        <taxon>Bacteria</taxon>
        <taxon>Pseudomonadati</taxon>
        <taxon>Bdellovibrionota</taxon>
        <taxon>Bacteriovoracia</taxon>
        <taxon>Bacteriovoracales</taxon>
        <taxon>Bacteriovoracaceae</taxon>
        <taxon>Bacteriovorax</taxon>
    </lineage>
</organism>
<dbReference type="InterPro" id="IPR020046">
    <property type="entry name" value="5-3_exonucl_a-hlix_arch_N"/>
</dbReference>
<evidence type="ECO:0000256" key="5">
    <source>
        <dbReference type="ARBA" id="ARBA00022695"/>
    </source>
</evidence>
<dbReference type="InterPro" id="IPR019760">
    <property type="entry name" value="DNA-dir_DNA_pol_A_CS"/>
</dbReference>
<dbReference type="SUPFAM" id="SSF56672">
    <property type="entry name" value="DNA/RNA polymerases"/>
    <property type="match status" value="1"/>
</dbReference>
<dbReference type="Gene3D" id="3.30.70.370">
    <property type="match status" value="1"/>
</dbReference>